<evidence type="ECO:0000256" key="1">
    <source>
        <dbReference type="SAM" id="Phobius"/>
    </source>
</evidence>
<keyword evidence="1" id="KW-1133">Transmembrane helix</keyword>
<accession>A0A2N9IBI3</accession>
<feature type="transmembrane region" description="Helical" evidence="1">
    <location>
        <begin position="75"/>
        <end position="92"/>
    </location>
</feature>
<organism evidence="2">
    <name type="scientific">Fagus sylvatica</name>
    <name type="common">Beechnut</name>
    <dbReference type="NCBI Taxonomy" id="28930"/>
    <lineage>
        <taxon>Eukaryota</taxon>
        <taxon>Viridiplantae</taxon>
        <taxon>Streptophyta</taxon>
        <taxon>Embryophyta</taxon>
        <taxon>Tracheophyta</taxon>
        <taxon>Spermatophyta</taxon>
        <taxon>Magnoliopsida</taxon>
        <taxon>eudicotyledons</taxon>
        <taxon>Gunneridae</taxon>
        <taxon>Pentapetalae</taxon>
        <taxon>rosids</taxon>
        <taxon>fabids</taxon>
        <taxon>Fagales</taxon>
        <taxon>Fagaceae</taxon>
        <taxon>Fagus</taxon>
    </lineage>
</organism>
<keyword evidence="1" id="KW-0812">Transmembrane</keyword>
<protein>
    <submittedName>
        <fullName evidence="2">Uncharacterized protein</fullName>
    </submittedName>
</protein>
<dbReference type="EMBL" id="OIVN01005357">
    <property type="protein sequence ID" value="SPD22092.1"/>
    <property type="molecule type" value="Genomic_DNA"/>
</dbReference>
<evidence type="ECO:0000313" key="2">
    <source>
        <dbReference type="EMBL" id="SPD22092.1"/>
    </source>
</evidence>
<name>A0A2N9IBI3_FAGSY</name>
<sequence>MLAVELRWLRWSRGGRSGVVSSVGRWVAKAWACSLVDALSPLHLVPPKVGSGIWVFRPIHLHWRQERWGGVKREAVGYVGIGLLLWFFYFRWVSVLKCDCEHVV</sequence>
<proteinExistence type="predicted"/>
<keyword evidence="1" id="KW-0472">Membrane</keyword>
<gene>
    <name evidence="2" type="ORF">FSB_LOCUS49974</name>
</gene>
<dbReference type="AlphaFoldDB" id="A0A2N9IBI3"/>
<reference evidence="2" key="1">
    <citation type="submission" date="2018-02" db="EMBL/GenBank/DDBJ databases">
        <authorList>
            <person name="Cohen D.B."/>
            <person name="Kent A.D."/>
        </authorList>
    </citation>
    <scope>NUCLEOTIDE SEQUENCE</scope>
</reference>